<sequence>MAAISPAIALGKVQIVRPIAISGKVQARATATSDRAQRPTARIGTDLTPTVRIDLGNSRQVAEPTTVQASQAPSVIMALVGMLAPRRSAAMPAWAAAAAVPEPSLAVVPESKVAASAPGAVAAPGCNAAAEVEVAEVAAVADLSKPSPFLVKGLRKCIAQL</sequence>
<proteinExistence type="predicted"/>
<protein>
    <submittedName>
        <fullName evidence="1">Uncharacterized protein</fullName>
    </submittedName>
</protein>
<comment type="caution">
    <text evidence="1">The sequence shown here is derived from an EMBL/GenBank/DDBJ whole genome shotgun (WGS) entry which is preliminary data.</text>
</comment>
<name>A0A368Y9X8_9HYPH</name>
<dbReference type="EMBL" id="QPJM01000057">
    <property type="protein sequence ID" value="RCW77071.1"/>
    <property type="molecule type" value="Genomic_DNA"/>
</dbReference>
<dbReference type="Proteomes" id="UP000253324">
    <property type="component" value="Unassembled WGS sequence"/>
</dbReference>
<evidence type="ECO:0000313" key="2">
    <source>
        <dbReference type="Proteomes" id="UP000253324"/>
    </source>
</evidence>
<accession>A0A368Y9X8</accession>
<reference evidence="1 2" key="1">
    <citation type="submission" date="2018-07" db="EMBL/GenBank/DDBJ databases">
        <title>Genomic Encyclopedia of Type Strains, Phase III (KMG-III): the genomes of soil and plant-associated and newly described type strains.</title>
        <authorList>
            <person name="Whitman W."/>
        </authorList>
    </citation>
    <scope>NUCLEOTIDE SEQUENCE [LARGE SCALE GENOMIC DNA]</scope>
    <source>
        <strain evidence="1 2">31-25a</strain>
    </source>
</reference>
<keyword evidence="2" id="KW-1185">Reference proteome</keyword>
<organism evidence="1 2">
    <name type="scientific">Phyllobacterium bourgognense</name>
    <dbReference type="NCBI Taxonomy" id="314236"/>
    <lineage>
        <taxon>Bacteria</taxon>
        <taxon>Pseudomonadati</taxon>
        <taxon>Pseudomonadota</taxon>
        <taxon>Alphaproteobacteria</taxon>
        <taxon>Hyphomicrobiales</taxon>
        <taxon>Phyllobacteriaceae</taxon>
        <taxon>Phyllobacterium</taxon>
    </lineage>
</organism>
<evidence type="ECO:0000313" key="1">
    <source>
        <dbReference type="EMBL" id="RCW77071.1"/>
    </source>
</evidence>
<gene>
    <name evidence="1" type="ORF">C7476_1572</name>
</gene>
<dbReference type="AlphaFoldDB" id="A0A368Y9X8"/>